<dbReference type="PRINTS" id="PR00412">
    <property type="entry name" value="EPOXHYDRLASE"/>
</dbReference>
<dbReference type="InterPro" id="IPR029058">
    <property type="entry name" value="AB_hydrolase_fold"/>
</dbReference>
<protein>
    <submittedName>
        <fullName evidence="2">Pimeloyl-ACP methyl ester carboxylesterase</fullName>
    </submittedName>
</protein>
<dbReference type="SUPFAM" id="SSF53474">
    <property type="entry name" value="alpha/beta-Hydrolases"/>
    <property type="match status" value="1"/>
</dbReference>
<dbReference type="PANTHER" id="PTHR42977">
    <property type="entry name" value="HYDROLASE-RELATED"/>
    <property type="match status" value="1"/>
</dbReference>
<proteinExistence type="predicted"/>
<dbReference type="GO" id="GO:0004301">
    <property type="term" value="F:epoxide hydrolase activity"/>
    <property type="evidence" value="ECO:0007669"/>
    <property type="project" value="TreeGrafter"/>
</dbReference>
<evidence type="ECO:0000313" key="3">
    <source>
        <dbReference type="Proteomes" id="UP000581769"/>
    </source>
</evidence>
<evidence type="ECO:0000259" key="1">
    <source>
        <dbReference type="Pfam" id="PF00561"/>
    </source>
</evidence>
<gene>
    <name evidence="2" type="ORF">BJY18_004326</name>
</gene>
<dbReference type="EMBL" id="JACHMG010000001">
    <property type="protein sequence ID" value="MBB4686841.1"/>
    <property type="molecule type" value="Genomic_DNA"/>
</dbReference>
<dbReference type="InterPro" id="IPR000073">
    <property type="entry name" value="AB_hydrolase_1"/>
</dbReference>
<keyword evidence="3" id="KW-1185">Reference proteome</keyword>
<name>A0A840IVR9_9PSEU</name>
<comment type="caution">
    <text evidence="2">The sequence shown here is derived from an EMBL/GenBank/DDBJ whole genome shotgun (WGS) entry which is preliminary data.</text>
</comment>
<reference evidence="2 3" key="1">
    <citation type="submission" date="2020-08" db="EMBL/GenBank/DDBJ databases">
        <title>Sequencing the genomes of 1000 actinobacteria strains.</title>
        <authorList>
            <person name="Klenk H.-P."/>
        </authorList>
    </citation>
    <scope>NUCLEOTIDE SEQUENCE [LARGE SCALE GENOMIC DNA]</scope>
    <source>
        <strain evidence="2 3">DSM 45859</strain>
    </source>
</reference>
<sequence length="294" mass="32388">MTTVHHRYATVDGKQLFYREAGPADAPVLVLLHGFPTSSFMFRTLIPELAADYHVIAPDHLGFGYSDAPYAAEFDYTFDALTELSAGLLRELGVSRYAIYVQDYGAPIGWRLALADPSAITAIITQNGNAYDAGFVPSFWQGVWDYQREQNPETEAGIRGALSLEMTKWQYVTGVPDESVVSPDTWQHDFALLSRPGNDAVQLALFLDYATNSPMYPALHAYLREHRPPVLAVWGENDPIFGPDGARAFAGDVPDAEIHLLDGGHFLLESAGAEVTALIRDFLGRRVLKPTVSK</sequence>
<dbReference type="Gene3D" id="3.40.50.1820">
    <property type="entry name" value="alpha/beta hydrolase"/>
    <property type="match status" value="1"/>
</dbReference>
<dbReference type="InterPro" id="IPR051340">
    <property type="entry name" value="Haloalkane_dehalogenase"/>
</dbReference>
<dbReference type="InterPro" id="IPR000639">
    <property type="entry name" value="Epox_hydrolase-like"/>
</dbReference>
<dbReference type="AlphaFoldDB" id="A0A840IVR9"/>
<dbReference type="RefSeq" id="WP_184781639.1">
    <property type="nucleotide sequence ID" value="NZ_JACHMG010000001.1"/>
</dbReference>
<feature type="domain" description="AB hydrolase-1" evidence="1">
    <location>
        <begin position="27"/>
        <end position="269"/>
    </location>
</feature>
<dbReference type="Pfam" id="PF00561">
    <property type="entry name" value="Abhydrolase_1"/>
    <property type="match status" value="1"/>
</dbReference>
<organism evidence="2 3">
    <name type="scientific">Amycolatopsis jiangsuensis</name>
    <dbReference type="NCBI Taxonomy" id="1181879"/>
    <lineage>
        <taxon>Bacteria</taxon>
        <taxon>Bacillati</taxon>
        <taxon>Actinomycetota</taxon>
        <taxon>Actinomycetes</taxon>
        <taxon>Pseudonocardiales</taxon>
        <taxon>Pseudonocardiaceae</taxon>
        <taxon>Amycolatopsis</taxon>
    </lineage>
</organism>
<accession>A0A840IVR9</accession>
<dbReference type="Proteomes" id="UP000581769">
    <property type="component" value="Unassembled WGS sequence"/>
</dbReference>
<evidence type="ECO:0000313" key="2">
    <source>
        <dbReference type="EMBL" id="MBB4686841.1"/>
    </source>
</evidence>
<dbReference type="PRINTS" id="PR00111">
    <property type="entry name" value="ABHYDROLASE"/>
</dbReference>
<dbReference type="PANTHER" id="PTHR42977:SF1">
    <property type="entry name" value="BLR6576 PROTEIN"/>
    <property type="match status" value="1"/>
</dbReference>